<proteinExistence type="predicted"/>
<reference evidence="2 3" key="1">
    <citation type="journal article" date="2021" name="Genome Biol.">
        <title>AFLAP: assembly-free linkage analysis pipeline using k-mers from genome sequencing data.</title>
        <authorList>
            <person name="Fletcher K."/>
            <person name="Zhang L."/>
            <person name="Gil J."/>
            <person name="Han R."/>
            <person name="Cavanaugh K."/>
            <person name="Michelmore R."/>
        </authorList>
    </citation>
    <scope>NUCLEOTIDE SEQUENCE [LARGE SCALE GENOMIC DNA]</scope>
    <source>
        <strain evidence="2 3">SF5</strain>
    </source>
</reference>
<keyword evidence="3" id="KW-1185">Reference proteome</keyword>
<name>A0A976FPE0_BRELC</name>
<dbReference type="AlphaFoldDB" id="A0A976FPE0"/>
<dbReference type="KEGG" id="blac:94350793"/>
<dbReference type="Proteomes" id="UP000294530">
    <property type="component" value="Unassembled WGS sequence"/>
</dbReference>
<comment type="caution">
    <text evidence="2">The sequence shown here is derived from an EMBL/GenBank/DDBJ whole genome shotgun (WGS) entry which is preliminary data.</text>
</comment>
<feature type="chain" id="PRO_5036894669" description="Secreted RxLR effector" evidence="1">
    <location>
        <begin position="29"/>
        <end position="530"/>
    </location>
</feature>
<feature type="signal peptide" evidence="1">
    <location>
        <begin position="1"/>
        <end position="28"/>
    </location>
</feature>
<evidence type="ECO:0000313" key="2">
    <source>
        <dbReference type="EMBL" id="TDH70507.1"/>
    </source>
</evidence>
<dbReference type="EMBL" id="SHOA02000014">
    <property type="protein sequence ID" value="TDH70507.1"/>
    <property type="molecule type" value="Genomic_DNA"/>
</dbReference>
<dbReference type="RefSeq" id="XP_067820006.1">
    <property type="nucleotide sequence ID" value="XM_067965122.1"/>
</dbReference>
<gene>
    <name evidence="2" type="ORF">CCR75_007058</name>
</gene>
<evidence type="ECO:0008006" key="4">
    <source>
        <dbReference type="Google" id="ProtNLM"/>
    </source>
</evidence>
<accession>A0A976FPE0</accession>
<protein>
    <recommendedName>
        <fullName evidence="4">Secreted RxLR effector</fullName>
    </recommendedName>
</protein>
<evidence type="ECO:0000256" key="1">
    <source>
        <dbReference type="SAM" id="SignalP"/>
    </source>
</evidence>
<keyword evidence="1" id="KW-0732">Signal</keyword>
<organism evidence="2 3">
    <name type="scientific">Bremia lactucae</name>
    <name type="common">Lettuce downy mildew</name>
    <dbReference type="NCBI Taxonomy" id="4779"/>
    <lineage>
        <taxon>Eukaryota</taxon>
        <taxon>Sar</taxon>
        <taxon>Stramenopiles</taxon>
        <taxon>Oomycota</taxon>
        <taxon>Peronosporomycetes</taxon>
        <taxon>Peronosporales</taxon>
        <taxon>Peronosporaceae</taxon>
        <taxon>Bremia</taxon>
    </lineage>
</organism>
<dbReference type="GeneID" id="94350793"/>
<sequence>MVMLVAHRRWFLFMWLLALVLYINTTTATNAAIRAVENVDASRFKMRTNATMDRGNNDTESRDFHKLETNLKELLGRAFILMKQAGRDTNTVNFLDLAEATAQLSHETADAQKIIMQNTYHNLKARYGDLTVAYFIAAAKSRHDIASELERCQLDDWASQGLKLQQVFSLLNINSANGNALLNPLLLTCLAYAKKIESVTSTDLFFFYNSLRKRFTDLAFANMVSSLDITDHSILNELALNMRHMLMDELRNDDPVDLFHRLFKEVDMGNIIRNSAILIWLELAWSHNVDPYQVLLLELITSRDAHYVDIAKIAAAPYEGEGIRAVALNLEMALAHHWYKEDLKDEAVFAILGLDKLTETDVIKSPFCETWFYYYYLKNFYSSVGNIKMLKSYFKDDIFVLILFASVKRNDDLENAVYPLMEEALISKNIDPVQLFRIFCLDEARGQLFENLFFKFWAKYVKSVYPDVNPAKIMVNIMVNAGYSINTLEEIIGRVIHASSRELESSVPLLRNAEFAPDLWAVVLEAKQKQ</sequence>
<evidence type="ECO:0000313" key="3">
    <source>
        <dbReference type="Proteomes" id="UP000294530"/>
    </source>
</evidence>